<dbReference type="PIRSF" id="PIRSF000138">
    <property type="entry name" value="Al-hdrx_acd_dh"/>
    <property type="match status" value="1"/>
</dbReference>
<feature type="binding site" evidence="7">
    <location>
        <position position="275"/>
    </location>
    <ligand>
        <name>glyoxylate</name>
        <dbReference type="ChEBI" id="CHEBI:36655"/>
    </ligand>
</feature>
<dbReference type="AlphaFoldDB" id="X7E9U8"/>
<dbReference type="FunFam" id="3.20.20.70:FF:000029">
    <property type="entry name" value="L-lactate dehydrogenase"/>
    <property type="match status" value="1"/>
</dbReference>
<gene>
    <name evidence="9" type="ORF">MUS1_03410</name>
</gene>
<organism evidence="9 10">
    <name type="scientific">Marinomonas ushuaiensis DSM 15871</name>
    <dbReference type="NCBI Taxonomy" id="1122207"/>
    <lineage>
        <taxon>Bacteria</taxon>
        <taxon>Pseudomonadati</taxon>
        <taxon>Pseudomonadota</taxon>
        <taxon>Gammaproteobacteria</taxon>
        <taxon>Oceanospirillales</taxon>
        <taxon>Oceanospirillaceae</taxon>
        <taxon>Marinomonas</taxon>
    </lineage>
</organism>
<dbReference type="Proteomes" id="UP000054058">
    <property type="component" value="Unassembled WGS sequence"/>
</dbReference>
<comment type="cofactor">
    <cofactor evidence="1">
        <name>FMN</name>
        <dbReference type="ChEBI" id="CHEBI:58210"/>
    </cofactor>
</comment>
<evidence type="ECO:0000256" key="3">
    <source>
        <dbReference type="ARBA" id="ARBA00022643"/>
    </source>
</evidence>
<dbReference type="CDD" id="cd02809">
    <property type="entry name" value="alpha_hydroxyacid_oxid_FMN"/>
    <property type="match status" value="1"/>
</dbReference>
<feature type="binding site" evidence="7">
    <location>
        <position position="126"/>
    </location>
    <ligand>
        <name>FMN</name>
        <dbReference type="ChEBI" id="CHEBI:58210"/>
    </ligand>
</feature>
<protein>
    <submittedName>
        <fullName evidence="9">2-hydroxy-acid oxidase</fullName>
    </submittedName>
</protein>
<keyword evidence="2 7" id="KW-0285">Flavoprotein</keyword>
<dbReference type="GO" id="GO:0009060">
    <property type="term" value="P:aerobic respiration"/>
    <property type="evidence" value="ECO:0007669"/>
    <property type="project" value="TreeGrafter"/>
</dbReference>
<comment type="similarity">
    <text evidence="5">Belongs to the FMN-dependent alpha-hydroxy acid dehydrogenase family.</text>
</comment>
<evidence type="ECO:0000256" key="6">
    <source>
        <dbReference type="PIRSR" id="PIRSR000138-1"/>
    </source>
</evidence>
<feature type="binding site" evidence="7">
    <location>
        <position position="273"/>
    </location>
    <ligand>
        <name>FMN</name>
        <dbReference type="ChEBI" id="CHEBI:58210"/>
    </ligand>
</feature>
<feature type="binding site" evidence="7">
    <location>
        <position position="128"/>
    </location>
    <ligand>
        <name>glyoxylate</name>
        <dbReference type="ChEBI" id="CHEBI:36655"/>
    </ligand>
</feature>
<evidence type="ECO:0000256" key="5">
    <source>
        <dbReference type="ARBA" id="ARBA00024042"/>
    </source>
</evidence>
<dbReference type="GO" id="GO:0005886">
    <property type="term" value="C:plasma membrane"/>
    <property type="evidence" value="ECO:0007669"/>
    <property type="project" value="TreeGrafter"/>
</dbReference>
<keyword evidence="4" id="KW-0560">Oxidoreductase</keyword>
<keyword evidence="10" id="KW-1185">Reference proteome</keyword>
<evidence type="ECO:0000259" key="8">
    <source>
        <dbReference type="PROSITE" id="PS51349"/>
    </source>
</evidence>
<dbReference type="InterPro" id="IPR000262">
    <property type="entry name" value="FMN-dep_DH"/>
</dbReference>
<keyword evidence="3 7" id="KW-0288">FMN</keyword>
<dbReference type="InterPro" id="IPR008259">
    <property type="entry name" value="FMN_hydac_DH_AS"/>
</dbReference>
<dbReference type="PANTHER" id="PTHR10578">
    <property type="entry name" value="S -2-HYDROXY-ACID OXIDASE-RELATED"/>
    <property type="match status" value="1"/>
</dbReference>
<name>X7E9U8_9GAMM</name>
<dbReference type="InterPro" id="IPR012133">
    <property type="entry name" value="Alpha-hydoxy_acid_DH_FMN"/>
</dbReference>
<dbReference type="eggNOG" id="COG1304">
    <property type="taxonomic scope" value="Bacteria"/>
</dbReference>
<dbReference type="GO" id="GO:0010181">
    <property type="term" value="F:FMN binding"/>
    <property type="evidence" value="ECO:0007669"/>
    <property type="project" value="InterPro"/>
</dbReference>
<feature type="binding site" evidence="7">
    <location>
        <position position="163"/>
    </location>
    <ligand>
        <name>glyoxylate</name>
        <dbReference type="ChEBI" id="CHEBI:36655"/>
    </ligand>
</feature>
<feature type="binding site" evidence="7">
    <location>
        <begin position="306"/>
        <end position="310"/>
    </location>
    <ligand>
        <name>FMN</name>
        <dbReference type="ChEBI" id="CHEBI:58210"/>
    </ligand>
</feature>
<feature type="binding site" evidence="7">
    <location>
        <position position="105"/>
    </location>
    <ligand>
        <name>FMN</name>
        <dbReference type="ChEBI" id="CHEBI:58210"/>
    </ligand>
</feature>
<dbReference type="Pfam" id="PF01070">
    <property type="entry name" value="FMN_dh"/>
    <property type="match status" value="1"/>
</dbReference>
<accession>X7E9U8</accession>
<feature type="domain" description="FMN hydroxy acid dehydrogenase" evidence="8">
    <location>
        <begin position="1"/>
        <end position="378"/>
    </location>
</feature>
<dbReference type="InterPro" id="IPR037396">
    <property type="entry name" value="FMN_HAD"/>
</dbReference>
<reference evidence="9" key="1">
    <citation type="submission" date="2014-01" db="EMBL/GenBank/DDBJ databases">
        <title>Marinomonas ushuaiensis DSM 15871 Genome Sequencing.</title>
        <authorList>
            <person name="Lai Q."/>
            <person name="Shao Z.S."/>
        </authorList>
    </citation>
    <scope>NUCLEOTIDE SEQUENCE [LARGE SCALE GENOMIC DNA]</scope>
    <source>
        <strain evidence="9">DSM 15871</strain>
    </source>
</reference>
<dbReference type="SUPFAM" id="SSF51395">
    <property type="entry name" value="FMN-linked oxidoreductases"/>
    <property type="match status" value="1"/>
</dbReference>
<feature type="binding site" evidence="7">
    <location>
        <position position="23"/>
    </location>
    <ligand>
        <name>glyoxylate</name>
        <dbReference type="ChEBI" id="CHEBI:36655"/>
    </ligand>
</feature>
<feature type="binding site" evidence="7">
    <location>
        <begin position="76"/>
        <end position="78"/>
    </location>
    <ligand>
        <name>FMN</name>
        <dbReference type="ChEBI" id="CHEBI:58210"/>
    </ligand>
</feature>
<sequence>MILNTNDYREKAKRFLPKFAFDYLDGGAEAECTMMMNQKSFTNWGFIPSVLVDCDQCDTRVKWLDHTYSAPFAVAPTGYNGMLRHRADEHLAISADKSDIAYIQSTVSTSSLEDIGKLGIKKHWFQLYILRDREITKDLLTRAKNQGCDTLVVSVDAVYFGNRERDKRHYSKPLKLSWKSHFNIAMHPEWLIKVILPQGMPTFGNLVPYLPSQYQKGVGAAAYFAKQMDPKLDWSTLSWLRDIWPGKLIIKGVMSKSDARKSIEYGCDGIVLSNHGGRQLDGTISPIEMIKSVREVIGQDPLLLVDSGFRRGTDIVKAIALGANGVLIGRPLLYALAAEGQTGATKTINILKKEVERTMAQLGCKTIYDINSSMLKKL</sequence>
<dbReference type="PATRIC" id="fig|1122207.3.peg.699"/>
<feature type="binding site" evidence="7">
    <location>
        <position position="251"/>
    </location>
    <ligand>
        <name>FMN</name>
        <dbReference type="ChEBI" id="CHEBI:58210"/>
    </ligand>
</feature>
<dbReference type="PROSITE" id="PS51349">
    <property type="entry name" value="FMN_HYDROXY_ACID_DH_2"/>
    <property type="match status" value="1"/>
</dbReference>
<dbReference type="STRING" id="1122207.MUS1_03410"/>
<comment type="caution">
    <text evidence="9">The sequence shown here is derived from an EMBL/GenBank/DDBJ whole genome shotgun (WGS) entry which is preliminary data.</text>
</comment>
<dbReference type="GO" id="GO:0004459">
    <property type="term" value="F:L-lactate dehydrogenase (NAD+) activity"/>
    <property type="evidence" value="ECO:0007669"/>
    <property type="project" value="TreeGrafter"/>
</dbReference>
<dbReference type="PANTHER" id="PTHR10578:SF107">
    <property type="entry name" value="2-HYDROXYACID OXIDASE 1"/>
    <property type="match status" value="1"/>
</dbReference>
<dbReference type="PROSITE" id="PS00557">
    <property type="entry name" value="FMN_HYDROXY_ACID_DH_1"/>
    <property type="match status" value="1"/>
</dbReference>
<feature type="active site" description="Proton acceptor" evidence="6">
    <location>
        <position position="275"/>
    </location>
</feature>
<evidence type="ECO:0000256" key="4">
    <source>
        <dbReference type="ARBA" id="ARBA00023002"/>
    </source>
</evidence>
<evidence type="ECO:0000256" key="2">
    <source>
        <dbReference type="ARBA" id="ARBA00022630"/>
    </source>
</evidence>
<dbReference type="InterPro" id="IPR013785">
    <property type="entry name" value="Aldolase_TIM"/>
</dbReference>
<dbReference type="RefSeq" id="WP_036158964.1">
    <property type="nucleotide sequence ID" value="NZ_JAMB01000001.1"/>
</dbReference>
<proteinExistence type="inferred from homology"/>
<dbReference type="Gene3D" id="3.20.20.70">
    <property type="entry name" value="Aldolase class I"/>
    <property type="match status" value="1"/>
</dbReference>
<feature type="binding site" evidence="7">
    <location>
        <begin position="329"/>
        <end position="330"/>
    </location>
    <ligand>
        <name>FMN</name>
        <dbReference type="ChEBI" id="CHEBI:58210"/>
    </ligand>
</feature>
<evidence type="ECO:0000313" key="10">
    <source>
        <dbReference type="Proteomes" id="UP000054058"/>
    </source>
</evidence>
<feature type="binding site" evidence="7">
    <location>
        <position position="278"/>
    </location>
    <ligand>
        <name>glyoxylate</name>
        <dbReference type="ChEBI" id="CHEBI:36655"/>
    </ligand>
</feature>
<evidence type="ECO:0000313" key="9">
    <source>
        <dbReference type="EMBL" id="ETX12645.1"/>
    </source>
</evidence>
<evidence type="ECO:0000256" key="1">
    <source>
        <dbReference type="ARBA" id="ARBA00001917"/>
    </source>
</evidence>
<dbReference type="EMBL" id="JAMB01000001">
    <property type="protein sequence ID" value="ETX12645.1"/>
    <property type="molecule type" value="Genomic_DNA"/>
</dbReference>
<evidence type="ECO:0000256" key="7">
    <source>
        <dbReference type="PIRSR" id="PIRSR000138-2"/>
    </source>
</evidence>
<dbReference type="OrthoDB" id="9770452at2"/>